<dbReference type="Proteomes" id="UP000297613">
    <property type="component" value="Unassembled WGS sequence"/>
</dbReference>
<dbReference type="RefSeq" id="WP_135574271.1">
    <property type="nucleotide sequence ID" value="NZ_RQGK01000066.1"/>
</dbReference>
<organism evidence="1 2">
    <name type="scientific">Leptospira yasudae</name>
    <dbReference type="NCBI Taxonomy" id="2202201"/>
    <lineage>
        <taxon>Bacteria</taxon>
        <taxon>Pseudomonadati</taxon>
        <taxon>Spirochaetota</taxon>
        <taxon>Spirochaetia</taxon>
        <taxon>Leptospirales</taxon>
        <taxon>Leptospiraceae</taxon>
        <taxon>Leptospira</taxon>
    </lineage>
</organism>
<reference evidence="1 2" key="1">
    <citation type="journal article" date="2019" name="PLoS Negl. Trop. Dis.">
        <title>Revisiting the worldwide diversity of Leptospira species in the environment.</title>
        <authorList>
            <person name="Vincent A.T."/>
            <person name="Schiettekatte O."/>
            <person name="Bourhy P."/>
            <person name="Veyrier F.J."/>
            <person name="Picardeau M."/>
        </authorList>
    </citation>
    <scope>NUCLEOTIDE SEQUENCE [LARGE SCALE GENOMIC DNA]</scope>
    <source>
        <strain evidence="1 2">201702445</strain>
    </source>
</reference>
<name>A0A6N4QCD0_9LEPT</name>
<accession>A0A6N4QCD0</accession>
<proteinExistence type="predicted"/>
<dbReference type="EMBL" id="RQGM01000083">
    <property type="protein sequence ID" value="TGL78185.1"/>
    <property type="molecule type" value="Genomic_DNA"/>
</dbReference>
<evidence type="ECO:0000313" key="2">
    <source>
        <dbReference type="Proteomes" id="UP000297613"/>
    </source>
</evidence>
<protein>
    <submittedName>
        <fullName evidence="1">Uncharacterized protein</fullName>
    </submittedName>
</protein>
<dbReference type="AlphaFoldDB" id="A0A6N4QCD0"/>
<evidence type="ECO:0000313" key="1">
    <source>
        <dbReference type="EMBL" id="TGL78185.1"/>
    </source>
</evidence>
<gene>
    <name evidence="1" type="ORF">EHQ83_19645</name>
</gene>
<comment type="caution">
    <text evidence="1">The sequence shown here is derived from an EMBL/GenBank/DDBJ whole genome shotgun (WGS) entry which is preliminary data.</text>
</comment>
<sequence>MSLSFFRNIFGNRREPILPLRFSEEAVAAIRAHLANRPESAFQVRIERKGKHSNVQVGYDRKKNIKTAYSYPIPVEIEAEDEVCLEGSRMEWDAETQEFRIHPDVDLDLEYGILFNRFTIHVNRNAFQNDSARIYRSPSDYPNWFPIQPERFNLAKTKIQGRVWTFDLKERYDAEEILRLEQGIADEILDYFSEFPRLLD</sequence>